<feature type="compositionally biased region" description="Polar residues" evidence="3">
    <location>
        <begin position="24"/>
        <end position="38"/>
    </location>
</feature>
<comment type="caution">
    <text evidence="4">The sequence shown here is derived from an EMBL/GenBank/DDBJ whole genome shotgun (WGS) entry which is preliminary data.</text>
</comment>
<dbReference type="InterPro" id="IPR032675">
    <property type="entry name" value="LRR_dom_sf"/>
</dbReference>
<protein>
    <submittedName>
        <fullName evidence="4">Leucine-rich repeat-containing protein 46</fullName>
    </submittedName>
</protein>
<organism evidence="4 5">
    <name type="scientific">Boothiomyces macroporosus</name>
    <dbReference type="NCBI Taxonomy" id="261099"/>
    <lineage>
        <taxon>Eukaryota</taxon>
        <taxon>Fungi</taxon>
        <taxon>Fungi incertae sedis</taxon>
        <taxon>Chytridiomycota</taxon>
        <taxon>Chytridiomycota incertae sedis</taxon>
        <taxon>Chytridiomycetes</taxon>
        <taxon>Rhizophydiales</taxon>
        <taxon>Terramycetaceae</taxon>
        <taxon>Boothiomyces</taxon>
    </lineage>
</organism>
<accession>A0AAD5UN26</accession>
<dbReference type="GO" id="GO:0005737">
    <property type="term" value="C:cytoplasm"/>
    <property type="evidence" value="ECO:0007669"/>
    <property type="project" value="TreeGrafter"/>
</dbReference>
<keyword evidence="1" id="KW-0433">Leucine-rich repeat</keyword>
<keyword evidence="5" id="KW-1185">Reference proteome</keyword>
<gene>
    <name evidence="4" type="primary">LRRC46</name>
    <name evidence="4" type="ORF">HK103_000168</name>
</gene>
<feature type="compositionally biased region" description="Low complexity" evidence="3">
    <location>
        <begin position="46"/>
        <end position="83"/>
    </location>
</feature>
<evidence type="ECO:0000256" key="1">
    <source>
        <dbReference type="ARBA" id="ARBA00022614"/>
    </source>
</evidence>
<name>A0AAD5UN26_9FUNG</name>
<proteinExistence type="predicted"/>
<keyword evidence="2" id="KW-0677">Repeat</keyword>
<reference evidence="4" key="1">
    <citation type="submission" date="2020-05" db="EMBL/GenBank/DDBJ databases">
        <title>Phylogenomic resolution of chytrid fungi.</title>
        <authorList>
            <person name="Stajich J.E."/>
            <person name="Amses K."/>
            <person name="Simmons R."/>
            <person name="Seto K."/>
            <person name="Myers J."/>
            <person name="Bonds A."/>
            <person name="Quandt C.A."/>
            <person name="Barry K."/>
            <person name="Liu P."/>
            <person name="Grigoriev I."/>
            <person name="Longcore J.E."/>
            <person name="James T.Y."/>
        </authorList>
    </citation>
    <scope>NUCLEOTIDE SEQUENCE</scope>
    <source>
        <strain evidence="4">PLAUS21</strain>
    </source>
</reference>
<dbReference type="Gene3D" id="3.80.10.10">
    <property type="entry name" value="Ribonuclease Inhibitor"/>
    <property type="match status" value="1"/>
</dbReference>
<evidence type="ECO:0000256" key="2">
    <source>
        <dbReference type="ARBA" id="ARBA00022737"/>
    </source>
</evidence>
<sequence length="332" mass="38351">MFSKDRIQKSKEELKKALERTVHGTKSMSRTAQVAKSTTKIEQETNSKPSTTSLSSRSNSRLSMGKTISSANSRVSSRVSSAKTSKETPSKLNVKSKELKEDKVTAAKIVSKNNIKPEEISNLKRVRLDRQNIADVTGLSILTNLTHLYLQHNNISEFPDLDLPNLDFLILSYNKLEHLKLTKCKLNLVDLEGNLFNQIENITLPESLEYFILRGNKCCEQIDYRIQTISKFPNIIELDEIQVSNLEKRIANKRMELELNIDSFFEIDEENDAAIDPEIDEIDAELLYKTRIQEMIEKSRERRQNYKLQMVDFQKSIEQSIVDRKDYFKLLK</sequence>
<evidence type="ECO:0000313" key="5">
    <source>
        <dbReference type="Proteomes" id="UP001210925"/>
    </source>
</evidence>
<dbReference type="AlphaFoldDB" id="A0AAD5UN26"/>
<dbReference type="Proteomes" id="UP001210925">
    <property type="component" value="Unassembled WGS sequence"/>
</dbReference>
<dbReference type="PROSITE" id="PS51450">
    <property type="entry name" value="LRR"/>
    <property type="match status" value="1"/>
</dbReference>
<dbReference type="SUPFAM" id="SSF52058">
    <property type="entry name" value="L domain-like"/>
    <property type="match status" value="1"/>
</dbReference>
<feature type="compositionally biased region" description="Basic and acidic residues" evidence="3">
    <location>
        <begin position="84"/>
        <end position="95"/>
    </location>
</feature>
<evidence type="ECO:0000256" key="3">
    <source>
        <dbReference type="SAM" id="MobiDB-lite"/>
    </source>
</evidence>
<feature type="region of interest" description="Disordered" evidence="3">
    <location>
        <begin position="18"/>
        <end position="95"/>
    </location>
</feature>
<dbReference type="PANTHER" id="PTHR15454">
    <property type="entry name" value="NISCHARIN RELATED"/>
    <property type="match status" value="1"/>
</dbReference>
<dbReference type="EMBL" id="JADGKB010000001">
    <property type="protein sequence ID" value="KAJ3262639.1"/>
    <property type="molecule type" value="Genomic_DNA"/>
</dbReference>
<evidence type="ECO:0000313" key="4">
    <source>
        <dbReference type="EMBL" id="KAJ3262639.1"/>
    </source>
</evidence>
<dbReference type="InterPro" id="IPR001611">
    <property type="entry name" value="Leu-rich_rpt"/>
</dbReference>